<gene>
    <name evidence="1" type="ORF">RPERSI_LOCUS5746</name>
</gene>
<comment type="caution">
    <text evidence="1">The sequence shown here is derived from an EMBL/GenBank/DDBJ whole genome shotgun (WGS) entry which is preliminary data.</text>
</comment>
<protein>
    <submittedName>
        <fullName evidence="1">30292_t:CDS:1</fullName>
    </submittedName>
</protein>
<accession>A0ACA9MPG8</accession>
<proteinExistence type="predicted"/>
<evidence type="ECO:0000313" key="1">
    <source>
        <dbReference type="EMBL" id="CAG8596421.1"/>
    </source>
</evidence>
<keyword evidence="2" id="KW-1185">Reference proteome</keyword>
<evidence type="ECO:0000313" key="2">
    <source>
        <dbReference type="Proteomes" id="UP000789920"/>
    </source>
</evidence>
<dbReference type="EMBL" id="CAJVQC010008766">
    <property type="protein sequence ID" value="CAG8596421.1"/>
    <property type="molecule type" value="Genomic_DNA"/>
</dbReference>
<feature type="non-terminal residue" evidence="1">
    <location>
        <position position="1"/>
    </location>
</feature>
<name>A0ACA9MPG8_9GLOM</name>
<dbReference type="Proteomes" id="UP000789920">
    <property type="component" value="Unassembled WGS sequence"/>
</dbReference>
<sequence>EEHLGSGSTVISMNMLFSNQSNLIRPRIVCSHNHTSLGNQDVYKTLKEWNDVMKSSVGNDYIIKKKFLEADKIAEQLLIVSSKHLALLLSTHKEYQILLKLHQVSWLINCLEDCEYRCMTE</sequence>
<organism evidence="1 2">
    <name type="scientific">Racocetra persica</name>
    <dbReference type="NCBI Taxonomy" id="160502"/>
    <lineage>
        <taxon>Eukaryota</taxon>
        <taxon>Fungi</taxon>
        <taxon>Fungi incertae sedis</taxon>
        <taxon>Mucoromycota</taxon>
        <taxon>Glomeromycotina</taxon>
        <taxon>Glomeromycetes</taxon>
        <taxon>Diversisporales</taxon>
        <taxon>Gigasporaceae</taxon>
        <taxon>Racocetra</taxon>
    </lineage>
</organism>
<reference evidence="1" key="1">
    <citation type="submission" date="2021-06" db="EMBL/GenBank/DDBJ databases">
        <authorList>
            <person name="Kallberg Y."/>
            <person name="Tangrot J."/>
            <person name="Rosling A."/>
        </authorList>
    </citation>
    <scope>NUCLEOTIDE SEQUENCE</scope>
    <source>
        <strain evidence="1">MA461A</strain>
    </source>
</reference>